<keyword evidence="6" id="KW-1185">Reference proteome</keyword>
<dbReference type="InterPro" id="IPR003018">
    <property type="entry name" value="GAF"/>
</dbReference>
<dbReference type="PROSITE" id="PS50109">
    <property type="entry name" value="HIS_KIN"/>
    <property type="match status" value="1"/>
</dbReference>
<dbReference type="InterPro" id="IPR029016">
    <property type="entry name" value="GAF-like_dom_sf"/>
</dbReference>
<dbReference type="InterPro" id="IPR036097">
    <property type="entry name" value="HisK_dim/P_sf"/>
</dbReference>
<dbReference type="SUPFAM" id="SSF55874">
    <property type="entry name" value="ATPase domain of HSP90 chaperone/DNA topoisomerase II/histidine kinase"/>
    <property type="match status" value="1"/>
</dbReference>
<dbReference type="InterPro" id="IPR003661">
    <property type="entry name" value="HisK_dim/P_dom"/>
</dbReference>
<dbReference type="SMART" id="SM00387">
    <property type="entry name" value="HATPase_c"/>
    <property type="match status" value="1"/>
</dbReference>
<proteinExistence type="predicted"/>
<keyword evidence="5" id="KW-0418">Kinase</keyword>
<dbReference type="SMART" id="SM00065">
    <property type="entry name" value="GAF"/>
    <property type="match status" value="1"/>
</dbReference>
<dbReference type="CDD" id="cd00075">
    <property type="entry name" value="HATPase"/>
    <property type="match status" value="1"/>
</dbReference>
<evidence type="ECO:0000313" key="6">
    <source>
        <dbReference type="Proteomes" id="UP000625551"/>
    </source>
</evidence>
<evidence type="ECO:0000313" key="5">
    <source>
        <dbReference type="EMBL" id="MBD1396432.1"/>
    </source>
</evidence>
<keyword evidence="5" id="KW-0808">Transferase</keyword>
<dbReference type="InterPro" id="IPR003594">
    <property type="entry name" value="HATPase_dom"/>
</dbReference>
<dbReference type="CDD" id="cd00082">
    <property type="entry name" value="HisKA"/>
    <property type="match status" value="1"/>
</dbReference>
<comment type="catalytic activity">
    <reaction evidence="1">
        <text>ATP + protein L-histidine = ADP + protein N-phospho-L-histidine.</text>
        <dbReference type="EC" id="2.7.13.3"/>
    </reaction>
</comment>
<evidence type="ECO:0000256" key="2">
    <source>
        <dbReference type="ARBA" id="ARBA00012438"/>
    </source>
</evidence>
<dbReference type="GO" id="GO:0016301">
    <property type="term" value="F:kinase activity"/>
    <property type="evidence" value="ECO:0007669"/>
    <property type="project" value="UniProtKB-KW"/>
</dbReference>
<dbReference type="PANTHER" id="PTHR43102">
    <property type="entry name" value="SLR1143 PROTEIN"/>
    <property type="match status" value="1"/>
</dbReference>
<evidence type="ECO:0000256" key="1">
    <source>
        <dbReference type="ARBA" id="ARBA00000085"/>
    </source>
</evidence>
<gene>
    <name evidence="5" type="ORF">H9Q13_04590</name>
</gene>
<dbReference type="Pfam" id="PF02518">
    <property type="entry name" value="HATPase_c"/>
    <property type="match status" value="1"/>
</dbReference>
<evidence type="ECO:0000256" key="3">
    <source>
        <dbReference type="ARBA" id="ARBA00022553"/>
    </source>
</evidence>
<organism evidence="5 6">
    <name type="scientific">Pontibacter aquaedesilientis</name>
    <dbReference type="NCBI Taxonomy" id="2766980"/>
    <lineage>
        <taxon>Bacteria</taxon>
        <taxon>Pseudomonadati</taxon>
        <taxon>Bacteroidota</taxon>
        <taxon>Cytophagia</taxon>
        <taxon>Cytophagales</taxon>
        <taxon>Hymenobacteraceae</taxon>
        <taxon>Pontibacter</taxon>
    </lineage>
</organism>
<dbReference type="PRINTS" id="PR00344">
    <property type="entry name" value="BCTRLSENSOR"/>
</dbReference>
<protein>
    <recommendedName>
        <fullName evidence="2">histidine kinase</fullName>
        <ecNumber evidence="2">2.7.13.3</ecNumber>
    </recommendedName>
</protein>
<name>A0ABR7XDS9_9BACT</name>
<dbReference type="InterPro" id="IPR005467">
    <property type="entry name" value="His_kinase_dom"/>
</dbReference>
<dbReference type="Gene3D" id="1.10.287.130">
    <property type="match status" value="1"/>
</dbReference>
<keyword evidence="3" id="KW-0597">Phosphoprotein</keyword>
<dbReference type="SUPFAM" id="SSF47384">
    <property type="entry name" value="Homodimeric domain of signal transducing histidine kinase"/>
    <property type="match status" value="1"/>
</dbReference>
<dbReference type="Proteomes" id="UP000625551">
    <property type="component" value="Unassembled WGS sequence"/>
</dbReference>
<feature type="domain" description="Histidine kinase" evidence="4">
    <location>
        <begin position="190"/>
        <end position="411"/>
    </location>
</feature>
<comment type="caution">
    <text evidence="5">The sequence shown here is derived from an EMBL/GenBank/DDBJ whole genome shotgun (WGS) entry which is preliminary data.</text>
</comment>
<dbReference type="Gene3D" id="3.30.450.40">
    <property type="match status" value="1"/>
</dbReference>
<evidence type="ECO:0000259" key="4">
    <source>
        <dbReference type="PROSITE" id="PS50109"/>
    </source>
</evidence>
<dbReference type="RefSeq" id="WP_191182535.1">
    <property type="nucleotide sequence ID" value="NZ_JACXAJ010000001.1"/>
</dbReference>
<dbReference type="PANTHER" id="PTHR43102:SF2">
    <property type="entry name" value="GAF DOMAIN-CONTAINING PROTEIN"/>
    <property type="match status" value="1"/>
</dbReference>
<dbReference type="EMBL" id="JACXAJ010000001">
    <property type="protein sequence ID" value="MBD1396432.1"/>
    <property type="molecule type" value="Genomic_DNA"/>
</dbReference>
<accession>A0ABR7XDS9</accession>
<reference evidence="5 6" key="1">
    <citation type="submission" date="2020-09" db="EMBL/GenBank/DDBJ databases">
        <title>Genome sequencing and assembly of Pontibacter sp.</title>
        <authorList>
            <person name="Chhetri G."/>
        </authorList>
    </citation>
    <scope>NUCLEOTIDE SEQUENCE [LARGE SCALE GENOMIC DNA]</scope>
    <source>
        <strain evidence="5 6">JH31</strain>
    </source>
</reference>
<dbReference type="EC" id="2.7.13.3" evidence="2"/>
<dbReference type="InterPro" id="IPR004358">
    <property type="entry name" value="Sig_transdc_His_kin-like_C"/>
</dbReference>
<dbReference type="InterPro" id="IPR036890">
    <property type="entry name" value="HATPase_C_sf"/>
</dbReference>
<sequence>MHTDLIDNPRPSHLQFHRNEEARVMELLEFDLDYSSLEDDFEDLVRLAATVAGTEVCLLNLIDMYTEWIVSGHGFATGQVPRENTVCQYTILEPEHFEVKNLAADERFKDFGGIKDAPHFRYYFGIPLKTPKGNSIGTLCVLDTIEKDLTSEKIAVLKTIAGEIIKRLTTQKHLQALRRELSEVKAINQRVAHDIRGPIGGIVGLADMLIRKNGKNSLDEVLRLSQLISKSGSSLLALADEIMGTGEVSSQSTALNECLTLGTLKEKLEQLYQPQATEKGICFDVSVNEELCFISFSKNKLMQITGNLISNALKFTPPLGDVSVYLDLTLSQNHRILYIRVKDTGIGLTEHQIAAITGGRASSTTGTKGELGYGMGLQLVKHLVDNLQGSMQVEAAPNQGAQFEIRIPIGMIAHLS</sequence>
<dbReference type="SUPFAM" id="SSF55781">
    <property type="entry name" value="GAF domain-like"/>
    <property type="match status" value="1"/>
</dbReference>
<dbReference type="Gene3D" id="3.30.565.10">
    <property type="entry name" value="Histidine kinase-like ATPase, C-terminal domain"/>
    <property type="match status" value="1"/>
</dbReference>